<dbReference type="PROSITE" id="PS00933">
    <property type="entry name" value="FGGY_KINASES_1"/>
    <property type="match status" value="1"/>
</dbReference>
<comment type="similarity">
    <text evidence="2 9">Belongs to the FGGY kinase family.</text>
</comment>
<feature type="binding site" evidence="9">
    <location>
        <position position="12"/>
    </location>
    <ligand>
        <name>ATP</name>
        <dbReference type="ChEBI" id="CHEBI:30616"/>
    </ligand>
</feature>
<dbReference type="Proteomes" id="UP000092695">
    <property type="component" value="Chromosome"/>
</dbReference>
<dbReference type="InterPro" id="IPR018484">
    <property type="entry name" value="FGGY_N"/>
</dbReference>
<evidence type="ECO:0000256" key="2">
    <source>
        <dbReference type="ARBA" id="ARBA00009156"/>
    </source>
</evidence>
<dbReference type="EMBL" id="CP016268">
    <property type="protein sequence ID" value="ANO51857.1"/>
    <property type="molecule type" value="Genomic_DNA"/>
</dbReference>
<feature type="binding site" evidence="9">
    <location>
        <position position="14"/>
    </location>
    <ligand>
        <name>ATP</name>
        <dbReference type="ChEBI" id="CHEBI:30616"/>
    </ligand>
</feature>
<evidence type="ECO:0000259" key="11">
    <source>
        <dbReference type="Pfam" id="PF02782"/>
    </source>
</evidence>
<organism evidence="12 13">
    <name type="scientific">Woeseia oceani</name>
    <dbReference type="NCBI Taxonomy" id="1548547"/>
    <lineage>
        <taxon>Bacteria</taxon>
        <taxon>Pseudomonadati</taxon>
        <taxon>Pseudomonadota</taxon>
        <taxon>Gammaproteobacteria</taxon>
        <taxon>Woeseiales</taxon>
        <taxon>Woeseiaceae</taxon>
        <taxon>Woeseia</taxon>
    </lineage>
</organism>
<evidence type="ECO:0000256" key="5">
    <source>
        <dbReference type="ARBA" id="ARBA00022777"/>
    </source>
</evidence>
<feature type="binding site" evidence="9">
    <location>
        <position position="82"/>
    </location>
    <ligand>
        <name>glycerol</name>
        <dbReference type="ChEBI" id="CHEBI:17754"/>
    </ligand>
</feature>
<feature type="binding site" evidence="9">
    <location>
        <position position="12"/>
    </location>
    <ligand>
        <name>ADP</name>
        <dbReference type="ChEBI" id="CHEBI:456216"/>
    </ligand>
</feature>
<evidence type="ECO:0000313" key="12">
    <source>
        <dbReference type="EMBL" id="ANO51857.1"/>
    </source>
</evidence>
<evidence type="ECO:0000256" key="4">
    <source>
        <dbReference type="ARBA" id="ARBA00022741"/>
    </source>
</evidence>
<feature type="binding site" evidence="9">
    <location>
        <position position="243"/>
    </location>
    <ligand>
        <name>glycerol</name>
        <dbReference type="ChEBI" id="CHEBI:17754"/>
    </ligand>
</feature>
<dbReference type="Pfam" id="PF00370">
    <property type="entry name" value="FGGY_N"/>
    <property type="match status" value="1"/>
</dbReference>
<dbReference type="Gene3D" id="3.30.420.40">
    <property type="match status" value="2"/>
</dbReference>
<dbReference type="EC" id="2.7.1.30" evidence="9"/>
<comment type="function">
    <text evidence="9">Key enzyme in the regulation of glycerol uptake and metabolism. Catalyzes the phosphorylation of glycerol to yield sn-glycerol 3-phosphate.</text>
</comment>
<feature type="domain" description="Carbohydrate kinase FGGY C-terminal" evidence="11">
    <location>
        <begin position="261"/>
        <end position="447"/>
    </location>
</feature>
<feature type="binding site" evidence="9">
    <location>
        <position position="308"/>
    </location>
    <ligand>
        <name>ATP</name>
        <dbReference type="ChEBI" id="CHEBI:30616"/>
    </ligand>
</feature>
<dbReference type="InterPro" id="IPR018483">
    <property type="entry name" value="Carb_kinase_FGGY_CS"/>
</dbReference>
<keyword evidence="5 9" id="KW-0418">Kinase</keyword>
<comment type="activity regulation">
    <text evidence="9">Inhibited by fructose 1,6-bisphosphate (FBP).</text>
</comment>
<evidence type="ECO:0000313" key="13">
    <source>
        <dbReference type="Proteomes" id="UP000092695"/>
    </source>
</evidence>
<proteinExistence type="inferred from homology"/>
<keyword evidence="4 9" id="KW-0547">Nucleotide-binding</keyword>
<dbReference type="NCBIfam" id="TIGR01311">
    <property type="entry name" value="glycerol_kin"/>
    <property type="match status" value="1"/>
</dbReference>
<feature type="binding site" evidence="9">
    <location>
        <position position="312"/>
    </location>
    <ligand>
        <name>ATP</name>
        <dbReference type="ChEBI" id="CHEBI:30616"/>
    </ligand>
</feature>
<feature type="binding site" evidence="9">
    <location>
        <position position="16"/>
    </location>
    <ligand>
        <name>ADP</name>
        <dbReference type="ChEBI" id="CHEBI:456216"/>
    </ligand>
</feature>
<feature type="binding site" evidence="9">
    <location>
        <position position="243"/>
    </location>
    <ligand>
        <name>sn-glycerol 3-phosphate</name>
        <dbReference type="ChEBI" id="CHEBI:57597"/>
    </ligand>
</feature>
<reference evidence="12 13" key="1">
    <citation type="submission" date="2016-06" db="EMBL/GenBank/DDBJ databases">
        <title>Complete genome sequence of a deep-branching marine Gamma Proteobacterium Woeseia oceani type strain XK5.</title>
        <authorList>
            <person name="Mu D."/>
            <person name="Du Z."/>
        </authorList>
    </citation>
    <scope>NUCLEOTIDE SEQUENCE [LARGE SCALE GENOMIC DNA]</scope>
    <source>
        <strain evidence="12 13">XK5</strain>
    </source>
</reference>
<feature type="binding site" evidence="9">
    <location>
        <position position="265"/>
    </location>
    <ligand>
        <name>ADP</name>
        <dbReference type="ChEBI" id="CHEBI:456216"/>
    </ligand>
</feature>
<evidence type="ECO:0000256" key="9">
    <source>
        <dbReference type="HAMAP-Rule" id="MF_00186"/>
    </source>
</evidence>
<keyword evidence="13" id="KW-1185">Reference proteome</keyword>
<dbReference type="RefSeq" id="WP_068616574.1">
    <property type="nucleotide sequence ID" value="NZ_CP016268.1"/>
</dbReference>
<dbReference type="Pfam" id="PF02782">
    <property type="entry name" value="FGGY_C"/>
    <property type="match status" value="1"/>
</dbReference>
<keyword evidence="6 9" id="KW-0319">Glycerol metabolism</keyword>
<feature type="binding site" evidence="9">
    <location>
        <position position="408"/>
    </location>
    <ligand>
        <name>ADP</name>
        <dbReference type="ChEBI" id="CHEBI:456216"/>
    </ligand>
</feature>
<dbReference type="PIRSF" id="PIRSF000538">
    <property type="entry name" value="GlpK"/>
    <property type="match status" value="1"/>
</dbReference>
<dbReference type="OrthoDB" id="9805576at2"/>
<dbReference type="InterPro" id="IPR018485">
    <property type="entry name" value="FGGY_C"/>
</dbReference>
<evidence type="ECO:0000256" key="3">
    <source>
        <dbReference type="ARBA" id="ARBA00022679"/>
    </source>
</evidence>
<dbReference type="InterPro" id="IPR005999">
    <property type="entry name" value="Glycerol_kin"/>
</dbReference>
<dbReference type="UniPathway" id="UPA00618">
    <property type="reaction ID" value="UER00672"/>
</dbReference>
<comment type="pathway">
    <text evidence="1 9">Polyol metabolism; glycerol degradation via glycerol kinase pathway; sn-glycerol 3-phosphate from glycerol: step 1/1.</text>
</comment>
<dbReference type="CDD" id="cd07786">
    <property type="entry name" value="FGGY_EcGK_like"/>
    <property type="match status" value="1"/>
</dbReference>
<gene>
    <name evidence="9" type="primary">glpK</name>
    <name evidence="12" type="ORF">BA177_12180</name>
</gene>
<feature type="domain" description="Carbohydrate kinase FGGY N-terminal" evidence="10">
    <location>
        <begin position="4"/>
        <end position="250"/>
    </location>
</feature>
<sequence>MADYLLAIDQGTSSSRTVVFDSQAQVLSSAQKEFRQYYPQSGWVEHDAEEIWQSVREVSRDALAGSGLEAADIAALGITNQRETTIVWDRDSGKPVYKAIVWQDRRTAAQCAAMRKDGVEPMVIEKTGLRLDPYFSGTKLTWILDNVPGARQQAEAGKLAFGTIDCFLLWRLTNGRVHATDASNASRTLLFNIHTQQWDADLLKLLRIPASLLPEVKDCAADFGMTDAAAFGMQVPVRAMAGDQQAALVGQAGFTDGMVKSTYGTGCFVITNTGDKALASQNRLLTTVAWRLQGKVTYALEGSIFVAGSAMQWLRDELGIIDSAADSEAIANRCGIVESVHVVPAFVGLGAPYWDADARGAILGLSRGITRDDIVTATVQAVAYQTRDLMRAMAEDGIDPAVIRVDGGMAANNWFLQFLADVIGINVERPQNVESTVLGAALLAGLSCGLYSSLDEVAALWKSDALFSARMDEQQRDQLYAGWLDAVSRVRTVD</sequence>
<evidence type="ECO:0000256" key="6">
    <source>
        <dbReference type="ARBA" id="ARBA00022798"/>
    </source>
</evidence>
<dbReference type="GO" id="GO:0005524">
    <property type="term" value="F:ATP binding"/>
    <property type="evidence" value="ECO:0007669"/>
    <property type="project" value="UniProtKB-UniRule"/>
</dbReference>
<feature type="binding site" evidence="9">
    <location>
        <position position="83"/>
    </location>
    <ligand>
        <name>glycerol</name>
        <dbReference type="ChEBI" id="CHEBI:17754"/>
    </ligand>
</feature>
<dbReference type="FunFam" id="3.30.420.40:FF:000007">
    <property type="entry name" value="Glycerol kinase"/>
    <property type="match status" value="1"/>
</dbReference>
<feature type="binding site" evidence="9">
    <location>
        <position position="265"/>
    </location>
    <ligand>
        <name>ATP</name>
        <dbReference type="ChEBI" id="CHEBI:30616"/>
    </ligand>
</feature>
<feature type="binding site" evidence="9">
    <location>
        <position position="82"/>
    </location>
    <ligand>
        <name>sn-glycerol 3-phosphate</name>
        <dbReference type="ChEBI" id="CHEBI:57597"/>
    </ligand>
</feature>
<dbReference type="GO" id="GO:0004370">
    <property type="term" value="F:glycerol kinase activity"/>
    <property type="evidence" value="ECO:0007669"/>
    <property type="project" value="UniProtKB-UniRule"/>
</dbReference>
<protein>
    <recommendedName>
        <fullName evidence="9">Glycerol kinase</fullName>
        <ecNumber evidence="9">2.7.1.30</ecNumber>
    </recommendedName>
    <alternativeName>
        <fullName evidence="9">ATP:glycerol 3-phosphotransferase</fullName>
    </alternativeName>
    <alternativeName>
        <fullName evidence="9">Glycerokinase</fullName>
        <shortName evidence="9">GK</shortName>
    </alternativeName>
</protein>
<evidence type="ECO:0000256" key="8">
    <source>
        <dbReference type="ARBA" id="ARBA00052101"/>
    </source>
</evidence>
<keyword evidence="3 9" id="KW-0808">Transferase</keyword>
<dbReference type="AlphaFoldDB" id="A0A193LH73"/>
<dbReference type="HAMAP" id="MF_00186">
    <property type="entry name" value="Glycerol_kin"/>
    <property type="match status" value="1"/>
</dbReference>
<evidence type="ECO:0000256" key="7">
    <source>
        <dbReference type="ARBA" id="ARBA00022840"/>
    </source>
</evidence>
<dbReference type="GO" id="GO:0006072">
    <property type="term" value="P:glycerol-3-phosphate metabolic process"/>
    <property type="evidence" value="ECO:0007669"/>
    <property type="project" value="InterPro"/>
</dbReference>
<dbReference type="NCBIfam" id="NF000756">
    <property type="entry name" value="PRK00047.1"/>
    <property type="match status" value="1"/>
</dbReference>
<dbReference type="InterPro" id="IPR000577">
    <property type="entry name" value="Carb_kinase_FGGY"/>
</dbReference>
<dbReference type="GO" id="GO:0019563">
    <property type="term" value="P:glycerol catabolic process"/>
    <property type="evidence" value="ECO:0007669"/>
    <property type="project" value="UniProtKB-UniRule"/>
</dbReference>
<dbReference type="FunFam" id="3.30.420.40:FF:000008">
    <property type="entry name" value="Glycerol kinase"/>
    <property type="match status" value="1"/>
</dbReference>
<dbReference type="InterPro" id="IPR043129">
    <property type="entry name" value="ATPase_NBD"/>
</dbReference>
<feature type="binding site" evidence="9">
    <location>
        <position position="13"/>
    </location>
    <ligand>
        <name>ATP</name>
        <dbReference type="ChEBI" id="CHEBI:30616"/>
    </ligand>
</feature>
<dbReference type="KEGG" id="woc:BA177_12180"/>
<feature type="binding site" evidence="9">
    <location>
        <position position="134"/>
    </location>
    <ligand>
        <name>glycerol</name>
        <dbReference type="ChEBI" id="CHEBI:17754"/>
    </ligand>
</feature>
<dbReference type="GO" id="GO:0005829">
    <property type="term" value="C:cytosol"/>
    <property type="evidence" value="ECO:0007669"/>
    <property type="project" value="TreeGrafter"/>
</dbReference>
<evidence type="ECO:0000259" key="10">
    <source>
        <dbReference type="Pfam" id="PF00370"/>
    </source>
</evidence>
<keyword evidence="7 9" id="KW-0067">ATP-binding</keyword>
<feature type="binding site" evidence="9">
    <location>
        <position position="12"/>
    </location>
    <ligand>
        <name>sn-glycerol 3-phosphate</name>
        <dbReference type="ChEBI" id="CHEBI:57597"/>
    </ligand>
</feature>
<feature type="binding site" evidence="9">
    <location>
        <position position="134"/>
    </location>
    <ligand>
        <name>sn-glycerol 3-phosphate</name>
        <dbReference type="ChEBI" id="CHEBI:57597"/>
    </ligand>
</feature>
<dbReference type="PANTHER" id="PTHR10196:SF78">
    <property type="entry name" value="GLYCEROL KINASE"/>
    <property type="match status" value="1"/>
</dbReference>
<dbReference type="PANTHER" id="PTHR10196">
    <property type="entry name" value="SUGAR KINASE"/>
    <property type="match status" value="1"/>
</dbReference>
<dbReference type="SUPFAM" id="SSF53067">
    <property type="entry name" value="Actin-like ATPase domain"/>
    <property type="match status" value="2"/>
</dbReference>
<name>A0A193LH73_9GAMM</name>
<dbReference type="STRING" id="1548547.BA177_12180"/>
<feature type="binding site" evidence="9">
    <location>
        <position position="408"/>
    </location>
    <ligand>
        <name>ATP</name>
        <dbReference type="ChEBI" id="CHEBI:30616"/>
    </ligand>
</feature>
<feature type="binding site" evidence="9">
    <location>
        <position position="308"/>
    </location>
    <ligand>
        <name>ADP</name>
        <dbReference type="ChEBI" id="CHEBI:456216"/>
    </ligand>
</feature>
<feature type="binding site" evidence="9">
    <location>
        <position position="83"/>
    </location>
    <ligand>
        <name>sn-glycerol 3-phosphate</name>
        <dbReference type="ChEBI" id="CHEBI:57597"/>
    </ligand>
</feature>
<accession>A0A193LH73</accession>
<feature type="binding site" evidence="9">
    <location>
        <position position="412"/>
    </location>
    <ligand>
        <name>ADP</name>
        <dbReference type="ChEBI" id="CHEBI:456216"/>
    </ligand>
</feature>
<evidence type="ECO:0000256" key="1">
    <source>
        <dbReference type="ARBA" id="ARBA00005190"/>
    </source>
</evidence>
<comment type="catalytic activity">
    <reaction evidence="8 9">
        <text>glycerol + ATP = sn-glycerol 3-phosphate + ADP + H(+)</text>
        <dbReference type="Rhea" id="RHEA:21644"/>
        <dbReference type="ChEBI" id="CHEBI:15378"/>
        <dbReference type="ChEBI" id="CHEBI:17754"/>
        <dbReference type="ChEBI" id="CHEBI:30616"/>
        <dbReference type="ChEBI" id="CHEBI:57597"/>
        <dbReference type="ChEBI" id="CHEBI:456216"/>
        <dbReference type="EC" id="2.7.1.30"/>
    </reaction>
</comment>
<feature type="binding site" evidence="9">
    <location>
        <position position="244"/>
    </location>
    <ligand>
        <name>glycerol</name>
        <dbReference type="ChEBI" id="CHEBI:17754"/>
    </ligand>
</feature>